<dbReference type="Gene3D" id="1.20.1250.20">
    <property type="entry name" value="MFS general substrate transporter like domains"/>
    <property type="match status" value="2"/>
</dbReference>
<dbReference type="RefSeq" id="WP_207901449.1">
    <property type="nucleotide sequence ID" value="NZ_SMGK01000005.1"/>
</dbReference>
<feature type="transmembrane region" description="Helical" evidence="6">
    <location>
        <begin position="143"/>
        <end position="165"/>
    </location>
</feature>
<keyword evidence="5 6" id="KW-0472">Membrane</keyword>
<feature type="transmembrane region" description="Helical" evidence="6">
    <location>
        <begin position="278"/>
        <end position="300"/>
    </location>
</feature>
<accession>A0A4R1L1A4</accession>
<reference evidence="8 9" key="1">
    <citation type="submission" date="2019-03" db="EMBL/GenBank/DDBJ databases">
        <title>Genomic Encyclopedia of Type Strains, Phase IV (KMG-IV): sequencing the most valuable type-strain genomes for metagenomic binning, comparative biology and taxonomic classification.</title>
        <authorList>
            <person name="Goeker M."/>
        </authorList>
    </citation>
    <scope>NUCLEOTIDE SEQUENCE [LARGE SCALE GENOMIC DNA]</scope>
    <source>
        <strain evidence="8 9">DSM 103428</strain>
    </source>
</reference>
<feature type="transmembrane region" description="Helical" evidence="6">
    <location>
        <begin position="20"/>
        <end position="40"/>
    </location>
</feature>
<evidence type="ECO:0000256" key="6">
    <source>
        <dbReference type="SAM" id="Phobius"/>
    </source>
</evidence>
<feature type="transmembrane region" description="Helical" evidence="6">
    <location>
        <begin position="110"/>
        <end position="131"/>
    </location>
</feature>
<evidence type="ECO:0000256" key="2">
    <source>
        <dbReference type="ARBA" id="ARBA00022448"/>
    </source>
</evidence>
<comment type="subcellular location">
    <subcellularLocation>
        <location evidence="1">Membrane</location>
        <topology evidence="1">Multi-pass membrane protein</topology>
    </subcellularLocation>
</comment>
<gene>
    <name evidence="8" type="ORF">C7378_3018</name>
</gene>
<feature type="transmembrane region" description="Helical" evidence="6">
    <location>
        <begin position="81"/>
        <end position="104"/>
    </location>
</feature>
<evidence type="ECO:0000256" key="1">
    <source>
        <dbReference type="ARBA" id="ARBA00004141"/>
    </source>
</evidence>
<comment type="caution">
    <text evidence="8">The sequence shown here is derived from an EMBL/GenBank/DDBJ whole genome shotgun (WGS) entry which is preliminary data.</text>
</comment>
<feature type="transmembrane region" description="Helical" evidence="6">
    <location>
        <begin position="245"/>
        <end position="266"/>
    </location>
</feature>
<keyword evidence="4 6" id="KW-1133">Transmembrane helix</keyword>
<dbReference type="PANTHER" id="PTHR43791:SF30">
    <property type="entry name" value="INNER MEMBRANE TRANSPORT PROTEIN RHMT"/>
    <property type="match status" value="1"/>
</dbReference>
<dbReference type="PANTHER" id="PTHR43791">
    <property type="entry name" value="PERMEASE-RELATED"/>
    <property type="match status" value="1"/>
</dbReference>
<evidence type="ECO:0000259" key="7">
    <source>
        <dbReference type="PROSITE" id="PS50850"/>
    </source>
</evidence>
<dbReference type="InterPro" id="IPR020846">
    <property type="entry name" value="MFS_dom"/>
</dbReference>
<dbReference type="AlphaFoldDB" id="A0A4R1L1A4"/>
<dbReference type="SUPFAM" id="SSF103473">
    <property type="entry name" value="MFS general substrate transporter"/>
    <property type="match status" value="1"/>
</dbReference>
<keyword evidence="2" id="KW-0813">Transport</keyword>
<feature type="transmembrane region" description="Helical" evidence="6">
    <location>
        <begin position="401"/>
        <end position="420"/>
    </location>
</feature>
<feature type="transmembrane region" description="Helical" evidence="6">
    <location>
        <begin position="312"/>
        <end position="329"/>
    </location>
</feature>
<feature type="transmembrane region" description="Helical" evidence="6">
    <location>
        <begin position="366"/>
        <end position="385"/>
    </location>
</feature>
<name>A0A4R1L1A4_9BACT</name>
<organism evidence="8 9">
    <name type="scientific">Acidipila rosea</name>
    <dbReference type="NCBI Taxonomy" id="768535"/>
    <lineage>
        <taxon>Bacteria</taxon>
        <taxon>Pseudomonadati</taxon>
        <taxon>Acidobacteriota</taxon>
        <taxon>Terriglobia</taxon>
        <taxon>Terriglobales</taxon>
        <taxon>Acidobacteriaceae</taxon>
        <taxon>Acidipila</taxon>
    </lineage>
</organism>
<feature type="transmembrane region" description="Helical" evidence="6">
    <location>
        <begin position="177"/>
        <end position="196"/>
    </location>
</feature>
<dbReference type="GO" id="GO:0022857">
    <property type="term" value="F:transmembrane transporter activity"/>
    <property type="evidence" value="ECO:0007669"/>
    <property type="project" value="InterPro"/>
</dbReference>
<feature type="transmembrane region" description="Helical" evidence="6">
    <location>
        <begin position="335"/>
        <end position="354"/>
    </location>
</feature>
<evidence type="ECO:0000256" key="3">
    <source>
        <dbReference type="ARBA" id="ARBA00022692"/>
    </source>
</evidence>
<keyword evidence="9" id="KW-1185">Reference proteome</keyword>
<dbReference type="InterPro" id="IPR036259">
    <property type="entry name" value="MFS_trans_sf"/>
</dbReference>
<evidence type="ECO:0000313" key="8">
    <source>
        <dbReference type="EMBL" id="TCK71728.1"/>
    </source>
</evidence>
<feature type="transmembrane region" description="Helical" evidence="6">
    <location>
        <begin position="46"/>
        <end position="69"/>
    </location>
</feature>
<sequence>MAKQANPADQAIALAKRRLVPFLLLMYVVSFLDRANIGFAKEALHASAGISDASFALGAGLFFLTYALFEIPSNLIMHRVGARVWMCRIMVSWGLISMATMFVTGQTSFYVLRLLLGAAEAGFFPGIILYLSYWFPNRTKGQILGLFYFGAPLAFIFGGPLSGLLLELPSATGLFGWQWMFLVEGFLAVLVGVWAYRYLGNRPAEVLWLTDEQKMALQSELSGEEQQRRSHGAAAFPAALADTRLLYFMLLYFLIQMSVYGVVFYLPTEVGAILGRKVGIEVGFVSAIPWLCAMAATYWIPRAADRHKNHRLLAILTLFISGLASLAFPASTPTLAMIALCLAASGFIAVQPLFWTFPMTYLADSAAAGGLASINAMGAVGGFVAPNAKVWADRHFGSPHAGAYLLAAFTLLTAVLLVGVRQQKPPAQRQSQG</sequence>
<feature type="domain" description="Major facilitator superfamily (MFS) profile" evidence="7">
    <location>
        <begin position="19"/>
        <end position="425"/>
    </location>
</feature>
<dbReference type="Proteomes" id="UP000295210">
    <property type="component" value="Unassembled WGS sequence"/>
</dbReference>
<dbReference type="FunFam" id="1.20.1250.20:FF:000018">
    <property type="entry name" value="MFS transporter permease"/>
    <property type="match status" value="1"/>
</dbReference>
<dbReference type="EMBL" id="SMGK01000005">
    <property type="protein sequence ID" value="TCK71728.1"/>
    <property type="molecule type" value="Genomic_DNA"/>
</dbReference>
<evidence type="ECO:0000313" key="9">
    <source>
        <dbReference type="Proteomes" id="UP000295210"/>
    </source>
</evidence>
<dbReference type="CDD" id="cd17319">
    <property type="entry name" value="MFS_ExuT_GudP_like"/>
    <property type="match status" value="1"/>
</dbReference>
<proteinExistence type="predicted"/>
<protein>
    <submittedName>
        <fullName evidence="8">Sugar phosphate permease</fullName>
    </submittedName>
</protein>
<dbReference type="InterPro" id="IPR011701">
    <property type="entry name" value="MFS"/>
</dbReference>
<dbReference type="GO" id="GO:0005886">
    <property type="term" value="C:plasma membrane"/>
    <property type="evidence" value="ECO:0007669"/>
    <property type="project" value="TreeGrafter"/>
</dbReference>
<evidence type="ECO:0000256" key="5">
    <source>
        <dbReference type="ARBA" id="ARBA00023136"/>
    </source>
</evidence>
<dbReference type="Pfam" id="PF07690">
    <property type="entry name" value="MFS_1"/>
    <property type="match status" value="1"/>
</dbReference>
<evidence type="ECO:0000256" key="4">
    <source>
        <dbReference type="ARBA" id="ARBA00022989"/>
    </source>
</evidence>
<keyword evidence="3 6" id="KW-0812">Transmembrane</keyword>
<dbReference type="PROSITE" id="PS50850">
    <property type="entry name" value="MFS"/>
    <property type="match status" value="1"/>
</dbReference>